<dbReference type="GO" id="GO:0005829">
    <property type="term" value="C:cytosol"/>
    <property type="evidence" value="ECO:0007669"/>
    <property type="project" value="TreeGrafter"/>
</dbReference>
<dbReference type="PATRIC" id="fig|1261131.3.peg.565"/>
<dbReference type="NCBIfam" id="TIGR01496">
    <property type="entry name" value="DHPS"/>
    <property type="match status" value="1"/>
</dbReference>
<dbReference type="PANTHER" id="PTHR20941:SF1">
    <property type="entry name" value="FOLIC ACID SYNTHESIS PROTEIN FOL1"/>
    <property type="match status" value="1"/>
</dbReference>
<evidence type="ECO:0000256" key="4">
    <source>
        <dbReference type="ARBA" id="ARBA00012458"/>
    </source>
</evidence>
<evidence type="ECO:0000256" key="5">
    <source>
        <dbReference type="ARBA" id="ARBA00022679"/>
    </source>
</evidence>
<comment type="pathway">
    <text evidence="3 9">Cofactor biosynthesis; tetrahydrofolate biosynthesis; 7,8-dihydrofolate from 2-amino-4-hydroxy-6-hydroxymethyl-7,8-dihydropteridine diphosphate and 4-aminobenzoate: step 1/2.</text>
</comment>
<dbReference type="eggNOG" id="COG0294">
    <property type="taxonomic scope" value="Bacteria"/>
</dbReference>
<evidence type="ECO:0000256" key="7">
    <source>
        <dbReference type="ARBA" id="ARBA00022842"/>
    </source>
</evidence>
<keyword evidence="8 9" id="KW-0289">Folate biosynthesis</keyword>
<evidence type="ECO:0000256" key="9">
    <source>
        <dbReference type="RuleBase" id="RU361205"/>
    </source>
</evidence>
<dbReference type="InterPro" id="IPR006390">
    <property type="entry name" value="DHP_synth_dom"/>
</dbReference>
<accession>U6B4W8</accession>
<comment type="cofactor">
    <cofactor evidence="2 9">
        <name>Mg(2+)</name>
        <dbReference type="ChEBI" id="CHEBI:18420"/>
    </cofactor>
</comment>
<keyword evidence="6 9" id="KW-0479">Metal-binding</keyword>
<dbReference type="GO" id="GO:0046654">
    <property type="term" value="P:tetrahydrofolate biosynthetic process"/>
    <property type="evidence" value="ECO:0007669"/>
    <property type="project" value="UniProtKB-UniPathway"/>
</dbReference>
<comment type="function">
    <text evidence="9">Catalyzes the condensation of para-aminobenzoate (pABA) with 6-hydroxymethyl-7,8-dihydropterin diphosphate (DHPt-PP) to form 7,8-dihydropteroate (H2Pte), the immediate precursor of folate derivatives.</text>
</comment>
<dbReference type="InterPro" id="IPR011005">
    <property type="entry name" value="Dihydropteroate_synth-like_sf"/>
</dbReference>
<keyword evidence="5 9" id="KW-0808">Transferase</keyword>
<evidence type="ECO:0000313" key="11">
    <source>
        <dbReference type="EMBL" id="AHA27940.1"/>
    </source>
</evidence>
<dbReference type="GO" id="GO:0004156">
    <property type="term" value="F:dihydropteroate synthase activity"/>
    <property type="evidence" value="ECO:0007669"/>
    <property type="project" value="UniProtKB-EC"/>
</dbReference>
<evidence type="ECO:0000256" key="2">
    <source>
        <dbReference type="ARBA" id="ARBA00001946"/>
    </source>
</evidence>
<keyword evidence="7 9" id="KW-0460">Magnesium</keyword>
<dbReference type="UniPathway" id="UPA00077">
    <property type="reaction ID" value="UER00156"/>
</dbReference>
<dbReference type="EMBL" id="CP006604">
    <property type="protein sequence ID" value="AHA27940.1"/>
    <property type="molecule type" value="Genomic_DNA"/>
</dbReference>
<dbReference type="InterPro" id="IPR000489">
    <property type="entry name" value="Pterin-binding_dom"/>
</dbReference>
<organism evidence="11 12">
    <name type="scientific">Candidatus Liberibacter americanus str. Sao Paulo</name>
    <dbReference type="NCBI Taxonomy" id="1261131"/>
    <lineage>
        <taxon>Bacteria</taxon>
        <taxon>Pseudomonadati</taxon>
        <taxon>Pseudomonadota</taxon>
        <taxon>Alphaproteobacteria</taxon>
        <taxon>Hyphomicrobiales</taxon>
        <taxon>Rhizobiaceae</taxon>
        <taxon>Liberibacter</taxon>
    </lineage>
</organism>
<dbReference type="Gene3D" id="3.20.20.20">
    <property type="entry name" value="Dihydropteroate synthase-like"/>
    <property type="match status" value="1"/>
</dbReference>
<sequence length="292" mass="32471">MEKDFYRIWKTAHNRSINIDYKPLIMAIINVTPNSFSDGGDYLIAEKAISHSINCLEEGADIIDIGGESTNPNAVPISAKEEQARIIPVIEELSNITDAIISVDTYRSETAKLAIRAGAHIINDVFGLQHDKNMAATIAKYGAGVCIMHTGRNRTKLCEVFEDQFYFLKKSLEIAFREGINRDCIVLDPGFGFSKNTKENLSIIADFSKFNQLDFPILVGVSRKRFLGKITGRNRSLDRDCSTAVANCLLRVAGANIFRVHNVKINIDALRLTDAVIQSKSIYTHDSLGDKE</sequence>
<feature type="domain" description="Pterin-binding" evidence="10">
    <location>
        <begin position="23"/>
        <end position="271"/>
    </location>
</feature>
<dbReference type="RefSeq" id="WP_007557530.1">
    <property type="nucleotide sequence ID" value="NC_022793.1"/>
</dbReference>
<dbReference type="Proteomes" id="UP000017862">
    <property type="component" value="Chromosome"/>
</dbReference>
<dbReference type="SUPFAM" id="SSF51717">
    <property type="entry name" value="Dihydropteroate synthetase-like"/>
    <property type="match status" value="1"/>
</dbReference>
<evidence type="ECO:0000259" key="10">
    <source>
        <dbReference type="PROSITE" id="PS50972"/>
    </source>
</evidence>
<name>U6B4W8_9HYPH</name>
<comment type="catalytic activity">
    <reaction evidence="1">
        <text>(7,8-dihydropterin-6-yl)methyl diphosphate + 4-aminobenzoate = 7,8-dihydropteroate + diphosphate</text>
        <dbReference type="Rhea" id="RHEA:19949"/>
        <dbReference type="ChEBI" id="CHEBI:17836"/>
        <dbReference type="ChEBI" id="CHEBI:17839"/>
        <dbReference type="ChEBI" id="CHEBI:33019"/>
        <dbReference type="ChEBI" id="CHEBI:72950"/>
        <dbReference type="EC" id="2.5.1.15"/>
    </reaction>
</comment>
<evidence type="ECO:0000256" key="8">
    <source>
        <dbReference type="ARBA" id="ARBA00022909"/>
    </source>
</evidence>
<dbReference type="EC" id="2.5.1.15" evidence="4 9"/>
<evidence type="ECO:0000256" key="6">
    <source>
        <dbReference type="ARBA" id="ARBA00022723"/>
    </source>
</evidence>
<proteinExistence type="inferred from homology"/>
<keyword evidence="12" id="KW-1185">Reference proteome</keyword>
<reference evidence="11 12" key="1">
    <citation type="journal article" date="2014" name="Mol. Plant Microbe Interact.">
        <title>The complete genome sequence of Candidatus Liberibacter americanus, associated with citrus Huanglongbing.</title>
        <authorList>
            <person name="Wulff N.A."/>
            <person name="Zhang S."/>
            <person name="Setubal J.C."/>
            <person name="Almeida N.F."/>
            <person name="Martins E.C."/>
            <person name="Harakava R."/>
            <person name="Kumar D."/>
            <person name="Rangel L.T."/>
            <person name="Foissac X."/>
            <person name="Bove J."/>
            <person name="Gabriel D.W."/>
        </authorList>
    </citation>
    <scope>NUCLEOTIDE SEQUENCE [LARGE SCALE GENOMIC DNA]</scope>
    <source>
        <strain evidence="11 12">Sao Paulo</strain>
    </source>
</reference>
<dbReference type="AlphaFoldDB" id="U6B4W8"/>
<evidence type="ECO:0000256" key="1">
    <source>
        <dbReference type="ARBA" id="ARBA00000012"/>
    </source>
</evidence>
<comment type="similarity">
    <text evidence="9">Belongs to the DHPS family.</text>
</comment>
<protein>
    <recommendedName>
        <fullName evidence="4 9">Dihydropteroate synthase</fullName>
        <shortName evidence="9">DHPS</shortName>
        <ecNumber evidence="4 9">2.5.1.15</ecNumber>
    </recommendedName>
    <alternativeName>
        <fullName evidence="9">Dihydropteroate pyrophosphorylase</fullName>
    </alternativeName>
</protein>
<gene>
    <name evidence="11" type="primary">folP</name>
    <name evidence="11" type="ORF">lam_593</name>
</gene>
<dbReference type="CDD" id="cd00739">
    <property type="entry name" value="DHPS"/>
    <property type="match status" value="1"/>
</dbReference>
<dbReference type="STRING" id="1261131.lam_593"/>
<dbReference type="Pfam" id="PF00809">
    <property type="entry name" value="Pterin_bind"/>
    <property type="match status" value="1"/>
</dbReference>
<dbReference type="InterPro" id="IPR045031">
    <property type="entry name" value="DHP_synth-like"/>
</dbReference>
<evidence type="ECO:0000256" key="3">
    <source>
        <dbReference type="ARBA" id="ARBA00004763"/>
    </source>
</evidence>
<evidence type="ECO:0000313" key="12">
    <source>
        <dbReference type="Proteomes" id="UP000017862"/>
    </source>
</evidence>
<dbReference type="GO" id="GO:0046872">
    <property type="term" value="F:metal ion binding"/>
    <property type="evidence" value="ECO:0007669"/>
    <property type="project" value="UniProtKB-KW"/>
</dbReference>
<dbReference type="PROSITE" id="PS00793">
    <property type="entry name" value="DHPS_2"/>
    <property type="match status" value="1"/>
</dbReference>
<dbReference type="KEGG" id="lar:lam_593"/>
<dbReference type="GO" id="GO:0046656">
    <property type="term" value="P:folic acid biosynthetic process"/>
    <property type="evidence" value="ECO:0007669"/>
    <property type="project" value="UniProtKB-KW"/>
</dbReference>
<dbReference type="HOGENOM" id="CLU_008023_0_2_5"/>
<dbReference type="PANTHER" id="PTHR20941">
    <property type="entry name" value="FOLATE SYNTHESIS PROTEINS"/>
    <property type="match status" value="1"/>
</dbReference>
<dbReference type="PROSITE" id="PS00792">
    <property type="entry name" value="DHPS_1"/>
    <property type="match status" value="1"/>
</dbReference>
<dbReference type="PROSITE" id="PS50972">
    <property type="entry name" value="PTERIN_BINDING"/>
    <property type="match status" value="1"/>
</dbReference>